<evidence type="ECO:0000259" key="20">
    <source>
        <dbReference type="PROSITE" id="PS50011"/>
    </source>
</evidence>
<evidence type="ECO:0000256" key="15">
    <source>
        <dbReference type="ARBA" id="ARBA00056158"/>
    </source>
</evidence>
<keyword evidence="10 18" id="KW-0067">ATP-binding</keyword>
<comment type="function">
    <text evidence="15">Kinase involved in a signal transduction pathway that is activated by changes in the osmolarity of the extracellular environment. Activates the PBS2 MAP kinase kinase by phosphorylation.</text>
</comment>
<evidence type="ECO:0000256" key="13">
    <source>
        <dbReference type="ARBA" id="ARBA00047919"/>
    </source>
</evidence>
<dbReference type="PANTHER" id="PTHR48016:SF32">
    <property type="entry name" value="MITOGEN-ACTIVATED PROTEIN KINASE KINASE KINASE 4"/>
    <property type="match status" value="1"/>
</dbReference>
<evidence type="ECO:0000256" key="17">
    <source>
        <dbReference type="PROSITE-ProRule" id="PRU00176"/>
    </source>
</evidence>
<dbReference type="InterPro" id="IPR000504">
    <property type="entry name" value="RRM_dom"/>
</dbReference>
<evidence type="ECO:0000256" key="19">
    <source>
        <dbReference type="SAM" id="MobiDB-lite"/>
    </source>
</evidence>
<keyword evidence="11 17" id="KW-0694">RNA-binding</keyword>
<dbReference type="Gene3D" id="3.30.70.330">
    <property type="match status" value="2"/>
</dbReference>
<evidence type="ECO:0000313" key="23">
    <source>
        <dbReference type="Proteomes" id="UP000308768"/>
    </source>
</evidence>
<evidence type="ECO:0000256" key="9">
    <source>
        <dbReference type="ARBA" id="ARBA00022777"/>
    </source>
</evidence>
<evidence type="ECO:0000256" key="5">
    <source>
        <dbReference type="ARBA" id="ARBA00022664"/>
    </source>
</evidence>
<evidence type="ECO:0000256" key="10">
    <source>
        <dbReference type="ARBA" id="ARBA00022840"/>
    </source>
</evidence>
<dbReference type="GO" id="GO:0004707">
    <property type="term" value="F:MAP kinase activity"/>
    <property type="evidence" value="ECO:0007669"/>
    <property type="project" value="UniProtKB-EC"/>
</dbReference>
<keyword evidence="12" id="KW-0508">mRNA splicing</keyword>
<dbReference type="PROSITE" id="PS50102">
    <property type="entry name" value="RRM"/>
    <property type="match status" value="2"/>
</dbReference>
<evidence type="ECO:0000256" key="18">
    <source>
        <dbReference type="PROSITE-ProRule" id="PRU10141"/>
    </source>
</evidence>
<dbReference type="GO" id="GO:0000398">
    <property type="term" value="P:mRNA splicing, via spliceosome"/>
    <property type="evidence" value="ECO:0007669"/>
    <property type="project" value="InterPro"/>
</dbReference>
<dbReference type="PROSITE" id="PS00108">
    <property type="entry name" value="PROTEIN_KINASE_ST"/>
    <property type="match status" value="1"/>
</dbReference>
<evidence type="ECO:0000256" key="11">
    <source>
        <dbReference type="ARBA" id="ARBA00022884"/>
    </source>
</evidence>
<comment type="subunit">
    <text evidence="16">Interacts with by SSK1.</text>
</comment>
<comment type="similarity">
    <text evidence="1">Belongs to the protein kinase superfamily. STE Ser/Thr protein kinase family. MAP kinase kinase kinase subfamily.</text>
</comment>
<evidence type="ECO:0000256" key="8">
    <source>
        <dbReference type="ARBA" id="ARBA00022741"/>
    </source>
</evidence>
<dbReference type="InterPro" id="IPR012677">
    <property type="entry name" value="Nucleotide-bd_a/b_plait_sf"/>
</dbReference>
<comment type="catalytic activity">
    <reaction evidence="14">
        <text>L-seryl-[protein] + ATP = O-phospho-L-seryl-[protein] + ADP + H(+)</text>
        <dbReference type="Rhea" id="RHEA:17989"/>
        <dbReference type="Rhea" id="RHEA-COMP:9863"/>
        <dbReference type="Rhea" id="RHEA-COMP:11604"/>
        <dbReference type="ChEBI" id="CHEBI:15378"/>
        <dbReference type="ChEBI" id="CHEBI:29999"/>
        <dbReference type="ChEBI" id="CHEBI:30616"/>
        <dbReference type="ChEBI" id="CHEBI:83421"/>
        <dbReference type="ChEBI" id="CHEBI:456216"/>
        <dbReference type="EC" id="2.7.11.24"/>
    </reaction>
    <physiologicalReaction direction="left-to-right" evidence="14">
        <dbReference type="Rhea" id="RHEA:17990"/>
    </physiologicalReaction>
</comment>
<feature type="compositionally biased region" description="Acidic residues" evidence="19">
    <location>
        <begin position="581"/>
        <end position="597"/>
    </location>
</feature>
<feature type="domain" description="RRM" evidence="21">
    <location>
        <begin position="284"/>
        <end position="363"/>
    </location>
</feature>
<feature type="compositionally biased region" description="Low complexity" evidence="19">
    <location>
        <begin position="409"/>
        <end position="418"/>
    </location>
</feature>
<feature type="non-terminal residue" evidence="22">
    <location>
        <position position="1724"/>
    </location>
</feature>
<dbReference type="InterPro" id="IPR000719">
    <property type="entry name" value="Prot_kinase_dom"/>
</dbReference>
<accession>A0A4U0WMM5</accession>
<dbReference type="EMBL" id="NAJN01001295">
    <property type="protein sequence ID" value="TKA64231.1"/>
    <property type="molecule type" value="Genomic_DNA"/>
</dbReference>
<dbReference type="SUPFAM" id="SSF54928">
    <property type="entry name" value="RNA-binding domain, RBD"/>
    <property type="match status" value="2"/>
</dbReference>
<dbReference type="InterPro" id="IPR008271">
    <property type="entry name" value="Ser/Thr_kinase_AS"/>
</dbReference>
<dbReference type="SUPFAM" id="SSF56112">
    <property type="entry name" value="Protein kinase-like (PK-like)"/>
    <property type="match status" value="1"/>
</dbReference>
<evidence type="ECO:0000256" key="3">
    <source>
        <dbReference type="ARBA" id="ARBA00012411"/>
    </source>
</evidence>
<protein>
    <recommendedName>
        <fullName evidence="3">mitogen-activated protein kinase</fullName>
        <ecNumber evidence="3">2.7.11.24</ecNumber>
    </recommendedName>
</protein>
<dbReference type="PROSITE" id="PS00107">
    <property type="entry name" value="PROTEIN_KINASE_ATP"/>
    <property type="match status" value="1"/>
</dbReference>
<evidence type="ECO:0000256" key="4">
    <source>
        <dbReference type="ARBA" id="ARBA00022527"/>
    </source>
</evidence>
<feature type="compositionally biased region" description="Polar residues" evidence="19">
    <location>
        <begin position="564"/>
        <end position="577"/>
    </location>
</feature>
<feature type="compositionally biased region" description="Polar residues" evidence="19">
    <location>
        <begin position="1588"/>
        <end position="1606"/>
    </location>
</feature>
<dbReference type="GO" id="GO:0005524">
    <property type="term" value="F:ATP binding"/>
    <property type="evidence" value="ECO:0007669"/>
    <property type="project" value="UniProtKB-UniRule"/>
</dbReference>
<dbReference type="STRING" id="331657.A0A4U0WMM5"/>
<dbReference type="CDD" id="cd12281">
    <property type="entry name" value="RRM1_TatSF1_like"/>
    <property type="match status" value="1"/>
</dbReference>
<evidence type="ECO:0000259" key="21">
    <source>
        <dbReference type="PROSITE" id="PS50102"/>
    </source>
</evidence>
<feature type="compositionally biased region" description="Polar residues" evidence="19">
    <location>
        <begin position="478"/>
        <end position="510"/>
    </location>
</feature>
<evidence type="ECO:0000313" key="22">
    <source>
        <dbReference type="EMBL" id="TKA64231.1"/>
    </source>
</evidence>
<dbReference type="GO" id="GO:0038066">
    <property type="term" value="P:p38MAPK cascade"/>
    <property type="evidence" value="ECO:0007669"/>
    <property type="project" value="UniProtKB-ARBA"/>
</dbReference>
<dbReference type="GO" id="GO:0003723">
    <property type="term" value="F:RNA binding"/>
    <property type="evidence" value="ECO:0007669"/>
    <property type="project" value="UniProtKB-UniRule"/>
</dbReference>
<evidence type="ECO:0000256" key="2">
    <source>
        <dbReference type="ARBA" id="ARBA00007747"/>
    </source>
</evidence>
<feature type="compositionally biased region" description="Basic and acidic residues" evidence="19">
    <location>
        <begin position="395"/>
        <end position="407"/>
    </location>
</feature>
<dbReference type="Pfam" id="PF00069">
    <property type="entry name" value="Pkinase"/>
    <property type="match status" value="1"/>
</dbReference>
<dbReference type="InterPro" id="IPR011009">
    <property type="entry name" value="Kinase-like_dom_sf"/>
</dbReference>
<keyword evidence="5" id="KW-0507">mRNA processing</keyword>
<reference evidence="22 23" key="1">
    <citation type="submission" date="2017-03" db="EMBL/GenBank/DDBJ databases">
        <title>Genomes of endolithic fungi from Antarctica.</title>
        <authorList>
            <person name="Coleine C."/>
            <person name="Masonjones S."/>
            <person name="Stajich J.E."/>
        </authorList>
    </citation>
    <scope>NUCLEOTIDE SEQUENCE [LARGE SCALE GENOMIC DNA]</scope>
    <source>
        <strain evidence="22 23">CCFEE 5187</strain>
    </source>
</reference>
<dbReference type="EC" id="2.7.11.24" evidence="3"/>
<dbReference type="Gene3D" id="1.10.510.10">
    <property type="entry name" value="Transferase(Phosphotransferase) domain 1"/>
    <property type="match status" value="1"/>
</dbReference>
<dbReference type="Proteomes" id="UP000308768">
    <property type="component" value="Unassembled WGS sequence"/>
</dbReference>
<keyword evidence="7" id="KW-0677">Repeat</keyword>
<dbReference type="FunFam" id="1.10.510.10:FF:000482">
    <property type="entry name" value="MAP kinase kinase kinase"/>
    <property type="match status" value="1"/>
</dbReference>
<dbReference type="Pfam" id="PF00076">
    <property type="entry name" value="RRM_1"/>
    <property type="match status" value="2"/>
</dbReference>
<feature type="compositionally biased region" description="Basic residues" evidence="19">
    <location>
        <begin position="526"/>
        <end position="538"/>
    </location>
</feature>
<feature type="region of interest" description="Disordered" evidence="19">
    <location>
        <begin position="370"/>
        <end position="545"/>
    </location>
</feature>
<evidence type="ECO:0000256" key="6">
    <source>
        <dbReference type="ARBA" id="ARBA00022679"/>
    </source>
</evidence>
<organism evidence="22 23">
    <name type="scientific">Cryomyces minteri</name>
    <dbReference type="NCBI Taxonomy" id="331657"/>
    <lineage>
        <taxon>Eukaryota</taxon>
        <taxon>Fungi</taxon>
        <taxon>Dikarya</taxon>
        <taxon>Ascomycota</taxon>
        <taxon>Pezizomycotina</taxon>
        <taxon>Dothideomycetes</taxon>
        <taxon>Dothideomycetes incertae sedis</taxon>
        <taxon>Cryomyces</taxon>
    </lineage>
</organism>
<dbReference type="FunFam" id="3.30.70.330:FF:000329">
    <property type="entry name" value="splicing factor U2AF-associated protein 2"/>
    <property type="match status" value="1"/>
</dbReference>
<feature type="region of interest" description="Disordered" evidence="19">
    <location>
        <begin position="86"/>
        <end position="131"/>
    </location>
</feature>
<feature type="region of interest" description="Disordered" evidence="19">
    <location>
        <begin position="557"/>
        <end position="597"/>
    </location>
</feature>
<dbReference type="FunFam" id="3.30.70.330:FF:000105">
    <property type="entry name" value="HIV Tat-specific factor 1 homolog"/>
    <property type="match status" value="1"/>
</dbReference>
<dbReference type="CDD" id="cd12285">
    <property type="entry name" value="RRM3_RBM39_like"/>
    <property type="match status" value="1"/>
</dbReference>
<dbReference type="CDD" id="cd06626">
    <property type="entry name" value="STKc_MEKK4"/>
    <property type="match status" value="1"/>
</dbReference>
<feature type="domain" description="Protein kinase" evidence="20">
    <location>
        <begin position="1433"/>
        <end position="1704"/>
    </location>
</feature>
<evidence type="ECO:0000256" key="12">
    <source>
        <dbReference type="ARBA" id="ARBA00023187"/>
    </source>
</evidence>
<feature type="binding site" evidence="18">
    <location>
        <position position="1462"/>
    </location>
    <ligand>
        <name>ATP</name>
        <dbReference type="ChEBI" id="CHEBI:30616"/>
    </ligand>
</feature>
<keyword evidence="9" id="KW-0418">Kinase</keyword>
<sequence length="1724" mass="194106">MAESDIPHRGVPPPNDGLSAARVAFPQTVEDFEQDPRVAFSKLENKYLLEDDDGSEWEFDERLKRWIPSLDEALLEQQQQAYAVPGADAVEPAVAPKKRKAEYTNGQDENGRLASTKKTKPSKPQAERKNTAVYVTSLPQDVTVDEVNQVFSRCGVIAEEIDQGRPRIKLYTDESGAFKGDALIVYFRPESVQLAIQMLDDSDFRLGQGLPTGKMRVKEADWSFKKQKEAPAEGGKAKGKGGDKQKIIKKTQKLNNKLADWDDDDPSAIRETSSRWDKVVILKHMFTLAELEEDPEAKQDIQEDIQEECSKLGEVTNVVLFDKEPAGVASVRFDSDEAARACVRLMDGRAFGGRQVEAWIADDTQERLGGSEKFMKKSTKKSVLDQGDDNEEEERLEKFGEWPELRMQDSSGSGSSEDSIADALGQEMGGEDGVGAMSFTPNTSTSPMDELAPMPSASTYGYTPPGSMRSRGGGSTGQENPPQMVATNTLNSDSQRPQRPSAVRTPSNTYAPPRRPHQYSVNNTANRHRNNSATRNRRNPNAEYRAQEKAYVQRIRQDAPDSNDFFNTESRTPSLGYSTESETDDESPSTADYPDDQYDQETLLYYGNDDMQPSAEELRIPENRERLEWHSMLANVLTGDVVKQEKKRLIGGAEQQGDNSLTTEIWMGVRAKICGRTIAAQRRLIEDGRTRVSSVIEAVIGFQIKGEAEVGKAPMEQVEDVVNKIEKCENLYPTRLAFEAAHPRAVSEAYRNSCDAVIAWHNTTELINTELAILQGWVGNEELDFLKPRGRPSSEGNMQLAEDNSFIERILKEDGLKSLQGDSSLLVGVDKVIHKAKATLIGNAKFFADRHLPPYIEELLTLINFPSRLIQEIIRIRLSYARKMKDPAQQGIMMAEQMIVQFQILLNLAVKIKEGYTVISQPEPGWDLPPCIDENFDLVVVDALKFYFKMLNWKLSANKNTFKEAEILEQEWGFSNELGRHLEGGDVEVAEQFSSLTSKSLLRLTTHFEKELQRRPDEVAGAEMDKRYKNILDSVRVRQRKLFRFSRILTQRFENATEYNINIDREHFQDLIDSLLISGHFLVETVNTAEKSDTYIIASPTLRDRPRDILSLLGTCYHAEDNPEDPSNPYVLILKPEEPIYWDGEKLETDIRQPQLDIKTGRLRLVADGSLQRLINANHAFTQAANVDLDVLIEQRANLSRVNSELQKIKKTAYKLSNTIMDSVEIIRKQTVGLECQELIQTCFAFATEFGQRSVLYMDYNRRALNNLKLTRLALDWVSFICDDCNASDRKTFRWAVVALEFAMLMTRGQNILSISEDEYAKLRAKVAGCMSLLISHFDIMGARSTMAAQAEKQRLDAMVGKLRLDVSRLKDDEESSRLVRGQWLEQLTEIDEIRKQREAERQALGRVLEDSNEADRALTYLSASSTNVTLRWQQGQFVGGGTFGSVYAAVNLDSNQLMAVKEIRLQDPQLIPTIVSQIRDEMGVLQVLDHPNIVSYYGIEPHRDKVYIFMEYCSGGSLAGLLEHGRIEDETVIMVYSLQMLEGLAYLHEAGVVHRDIKPENILLDHNGVIKYVDFGAAKVIARQGKTLAQGSDTQPRPPQKSMTGTPMYMSPEVIKGTSQGRLGSVDIWSLGCVILEMATGRRPWASLDNEWAIMYNIAQGNPPQLPTTDQLSESGIDFIRRCFERDPSKRISAAELLQHEWIMPIRTQLSLEPGTPQTPASE</sequence>
<feature type="region of interest" description="Disordered" evidence="19">
    <location>
        <begin position="224"/>
        <end position="245"/>
    </location>
</feature>
<comment type="caution">
    <text evidence="22">The sequence shown here is derived from an EMBL/GenBank/DDBJ whole genome shotgun (WGS) entry which is preliminary data.</text>
</comment>
<feature type="domain" description="RRM" evidence="21">
    <location>
        <begin position="131"/>
        <end position="222"/>
    </location>
</feature>
<comment type="catalytic activity">
    <reaction evidence="13">
        <text>L-threonyl-[protein] + ATP = O-phospho-L-threonyl-[protein] + ADP + H(+)</text>
        <dbReference type="Rhea" id="RHEA:46608"/>
        <dbReference type="Rhea" id="RHEA-COMP:11060"/>
        <dbReference type="Rhea" id="RHEA-COMP:11605"/>
        <dbReference type="ChEBI" id="CHEBI:15378"/>
        <dbReference type="ChEBI" id="CHEBI:30013"/>
        <dbReference type="ChEBI" id="CHEBI:30616"/>
        <dbReference type="ChEBI" id="CHEBI:61977"/>
        <dbReference type="ChEBI" id="CHEBI:456216"/>
        <dbReference type="EC" id="2.7.11.24"/>
    </reaction>
    <physiologicalReaction direction="left-to-right" evidence="13">
        <dbReference type="Rhea" id="RHEA:46609"/>
    </physiologicalReaction>
</comment>
<evidence type="ECO:0000256" key="14">
    <source>
        <dbReference type="ARBA" id="ARBA00048130"/>
    </source>
</evidence>
<dbReference type="GO" id="GO:0005684">
    <property type="term" value="C:U2-type spliceosomal complex"/>
    <property type="evidence" value="ECO:0007669"/>
    <property type="project" value="UniProtKB-ARBA"/>
</dbReference>
<dbReference type="InterPro" id="IPR035979">
    <property type="entry name" value="RBD_domain_sf"/>
</dbReference>
<gene>
    <name evidence="22" type="ORF">B0A49_09673</name>
</gene>
<name>A0A4U0WMM5_9PEZI</name>
<keyword evidence="6" id="KW-0808">Transferase</keyword>
<proteinExistence type="inferred from homology"/>
<evidence type="ECO:0000256" key="1">
    <source>
        <dbReference type="ARBA" id="ARBA00006529"/>
    </source>
</evidence>
<evidence type="ECO:0000256" key="7">
    <source>
        <dbReference type="ARBA" id="ARBA00022737"/>
    </source>
</evidence>
<dbReference type="SMART" id="SM00220">
    <property type="entry name" value="S_TKc"/>
    <property type="match status" value="1"/>
</dbReference>
<evidence type="ECO:0000256" key="16">
    <source>
        <dbReference type="ARBA" id="ARBA00065095"/>
    </source>
</evidence>
<keyword evidence="23" id="KW-1185">Reference proteome</keyword>
<dbReference type="PANTHER" id="PTHR48016">
    <property type="entry name" value="MAP KINASE KINASE KINASE SSK2-RELATED-RELATED"/>
    <property type="match status" value="1"/>
</dbReference>
<feature type="region of interest" description="Disordered" evidence="19">
    <location>
        <begin position="1588"/>
        <end position="1612"/>
    </location>
</feature>
<dbReference type="SMART" id="SM00360">
    <property type="entry name" value="RRM"/>
    <property type="match status" value="2"/>
</dbReference>
<dbReference type="InterPro" id="IPR017441">
    <property type="entry name" value="Protein_kinase_ATP_BS"/>
</dbReference>
<dbReference type="InterPro" id="IPR050538">
    <property type="entry name" value="MAP_kinase_kinase_kinase"/>
</dbReference>
<dbReference type="InterPro" id="IPR034392">
    <property type="entry name" value="TatSF1-like_RRM1"/>
</dbReference>
<dbReference type="PROSITE" id="PS50011">
    <property type="entry name" value="PROTEIN_KINASE_DOM"/>
    <property type="match status" value="1"/>
</dbReference>
<keyword evidence="8 18" id="KW-0547">Nucleotide-binding</keyword>
<keyword evidence="4" id="KW-0723">Serine/threonine-protein kinase</keyword>
<comment type="similarity">
    <text evidence="2">Belongs to the HTATSF1 family.</text>
</comment>
<dbReference type="OrthoDB" id="1043025at2759"/>